<dbReference type="PANTHER" id="PTHR16305">
    <property type="entry name" value="TESTICULAR SOLUBLE ADENYLYL CYCLASE"/>
    <property type="match status" value="1"/>
</dbReference>
<dbReference type="InterPro" id="IPR027417">
    <property type="entry name" value="P-loop_NTPase"/>
</dbReference>
<evidence type="ECO:0000259" key="4">
    <source>
        <dbReference type="PROSITE" id="PS50043"/>
    </source>
</evidence>
<dbReference type="Pfam" id="PF13191">
    <property type="entry name" value="AAA_16"/>
    <property type="match status" value="1"/>
</dbReference>
<evidence type="ECO:0000313" key="5">
    <source>
        <dbReference type="EMBL" id="MEU9352488.1"/>
    </source>
</evidence>
<reference evidence="5 6" key="1">
    <citation type="submission" date="2024-06" db="EMBL/GenBank/DDBJ databases">
        <title>The Natural Products Discovery Center: Release of the First 8490 Sequenced Strains for Exploring Actinobacteria Biosynthetic Diversity.</title>
        <authorList>
            <person name="Kalkreuter E."/>
            <person name="Kautsar S.A."/>
            <person name="Yang D."/>
            <person name="Bader C.D."/>
            <person name="Teijaro C.N."/>
            <person name="Fluegel L."/>
            <person name="Davis C.M."/>
            <person name="Simpson J.R."/>
            <person name="Lauterbach L."/>
            <person name="Steele A.D."/>
            <person name="Gui C."/>
            <person name="Meng S."/>
            <person name="Li G."/>
            <person name="Viehrig K."/>
            <person name="Ye F."/>
            <person name="Su P."/>
            <person name="Kiefer A.F."/>
            <person name="Nichols A."/>
            <person name="Cepeda A.J."/>
            <person name="Yan W."/>
            <person name="Fan B."/>
            <person name="Jiang Y."/>
            <person name="Adhikari A."/>
            <person name="Zheng C.-J."/>
            <person name="Schuster L."/>
            <person name="Cowan T.M."/>
            <person name="Smanski M.J."/>
            <person name="Chevrette M.G."/>
            <person name="De Carvalho L.P.S."/>
            <person name="Shen B."/>
        </authorList>
    </citation>
    <scope>NUCLEOTIDE SEQUENCE [LARGE SCALE GENOMIC DNA]</scope>
    <source>
        <strain evidence="5 6">NPDC048274</strain>
    </source>
</reference>
<proteinExistence type="predicted"/>
<keyword evidence="6" id="KW-1185">Reference proteome</keyword>
<feature type="region of interest" description="Disordered" evidence="3">
    <location>
        <begin position="521"/>
        <end position="548"/>
    </location>
</feature>
<protein>
    <submittedName>
        <fullName evidence="5">AAA family ATPase</fullName>
    </submittedName>
</protein>
<dbReference type="InterPro" id="IPR036388">
    <property type="entry name" value="WH-like_DNA-bd_sf"/>
</dbReference>
<dbReference type="Pfam" id="PF00196">
    <property type="entry name" value="GerE"/>
    <property type="match status" value="1"/>
</dbReference>
<dbReference type="SMART" id="SM00421">
    <property type="entry name" value="HTH_LUXR"/>
    <property type="match status" value="1"/>
</dbReference>
<dbReference type="InterPro" id="IPR016032">
    <property type="entry name" value="Sig_transdc_resp-reg_C-effctor"/>
</dbReference>
<dbReference type="PANTHER" id="PTHR16305:SF35">
    <property type="entry name" value="TRANSCRIPTIONAL ACTIVATOR DOMAIN"/>
    <property type="match status" value="1"/>
</dbReference>
<dbReference type="PROSITE" id="PS00622">
    <property type="entry name" value="HTH_LUXR_1"/>
    <property type="match status" value="1"/>
</dbReference>
<gene>
    <name evidence="5" type="ORF">AB0D65_16190</name>
</gene>
<comment type="caution">
    <text evidence="5">The sequence shown here is derived from an EMBL/GenBank/DDBJ whole genome shotgun (WGS) entry which is preliminary data.</text>
</comment>
<keyword evidence="2" id="KW-0067">ATP-binding</keyword>
<feature type="compositionally biased region" description="Low complexity" evidence="3">
    <location>
        <begin position="534"/>
        <end position="548"/>
    </location>
</feature>
<keyword evidence="1" id="KW-0547">Nucleotide-binding</keyword>
<dbReference type="CDD" id="cd06170">
    <property type="entry name" value="LuxR_C_like"/>
    <property type="match status" value="1"/>
</dbReference>
<accession>A0ABV3E5R3</accession>
<dbReference type="SUPFAM" id="SSF46894">
    <property type="entry name" value="C-terminal effector domain of the bipartite response regulators"/>
    <property type="match status" value="1"/>
</dbReference>
<dbReference type="PROSITE" id="PS50043">
    <property type="entry name" value="HTH_LUXR_2"/>
    <property type="match status" value="1"/>
</dbReference>
<dbReference type="PRINTS" id="PR00038">
    <property type="entry name" value="HTHLUXR"/>
</dbReference>
<organism evidence="5 6">
    <name type="scientific">Streptomyces griseoloalbus</name>
    <dbReference type="NCBI Taxonomy" id="67303"/>
    <lineage>
        <taxon>Bacteria</taxon>
        <taxon>Bacillati</taxon>
        <taxon>Actinomycetota</taxon>
        <taxon>Actinomycetes</taxon>
        <taxon>Kitasatosporales</taxon>
        <taxon>Streptomycetaceae</taxon>
        <taxon>Streptomyces</taxon>
    </lineage>
</organism>
<name>A0ABV3E5R3_9ACTN</name>
<dbReference type="InterPro" id="IPR000792">
    <property type="entry name" value="Tscrpt_reg_LuxR_C"/>
</dbReference>
<dbReference type="InterPro" id="IPR041664">
    <property type="entry name" value="AAA_16"/>
</dbReference>
<dbReference type="SUPFAM" id="SSF52540">
    <property type="entry name" value="P-loop containing nucleoside triphosphate hydrolases"/>
    <property type="match status" value="1"/>
</dbReference>
<feature type="domain" description="HTH luxR-type" evidence="4">
    <location>
        <begin position="880"/>
        <end position="944"/>
    </location>
</feature>
<evidence type="ECO:0000256" key="3">
    <source>
        <dbReference type="SAM" id="MobiDB-lite"/>
    </source>
</evidence>
<evidence type="ECO:0000256" key="2">
    <source>
        <dbReference type="ARBA" id="ARBA00022840"/>
    </source>
</evidence>
<dbReference type="EMBL" id="JBEZLS010000010">
    <property type="protein sequence ID" value="MEU9352488.1"/>
    <property type="molecule type" value="Genomic_DNA"/>
</dbReference>
<dbReference type="RefSeq" id="WP_359980764.1">
    <property type="nucleotide sequence ID" value="NZ_JBEZLS010000010.1"/>
</dbReference>
<sequence>MGRIGESAALRDLVVRACAGSGGVLVLHGEGGIGKTTLLDSVHTEYRTLQVLRVENTQTETELSFAGLQHLTGPLLRHFGGLPQPQRDALGVALGRRSGPAPDPLHLGLAVLGLLSAVAEEHPVLCLVDDAQWMDRSSLAVLAFVARRIAAQRIAVVFAAEDIDRLGELSGLPARAVGPLGDRDARELLDSTVRAPLDRRVRERVLTEAHGNPLALLHLPRWIGPTEMAARSTDGGRGGPKRLEESFRIRLSQLPTDTQLLLLLAAAEPDGNPLVVRRAAARLAIGPDALAVAESAGILDTSTRMSFRHPLLRSMVYAAASSTERRRVHAALAECCDTGQDPDRHAWHLGQAAAGFDEEVAGRLEEAARRAARGAGAAVACGFWELAAALTADRLTRASRLLSAACAKRETGAFREALAILASLRHEPMPATDHARVVLLHARTVYAVQRDEEAVRLLVDAARLVADQDPAAARRVLLDAFAAVAFAGRHLSRERVADIVVEARRICSDLDVDVDLGPDGDWDPAASLDKDGSDAAGSPVAAGSPAADGSPDGLVGLVLRAQIASLSEGPAAAAPLMARAVRRCLADPPAEALDAPNMARLASDAALYVGDARAWQRLVGRQVQSARASRDHVALPIALNHQAMVDLHFGRLDDAAKRVAEAHGITETLGMAPLRYADLALAAWRGDEPAGVQLIDLAEREAGERREGRLLTATEYARAVLHNGAGRPEAALAAVGEPYDGAGAGYRVLLAVECAEAAVACGQTPSARSAREVLRENALACGTPWAEGLYLQTQALLQDGAEKEESYRRAAEELTRAGAVLQAARAHLLWGEWLLRTGRRTQARQPLRQAWTVFSGAGARAFRTRAAIKLGAAGERSVRPGRGVHALTAQELRVARMVASGETSREIGAALFVSPRTVDAHVRSILRKLDILSRRQLRHVEGLRAADRSEV</sequence>
<evidence type="ECO:0000313" key="6">
    <source>
        <dbReference type="Proteomes" id="UP001551582"/>
    </source>
</evidence>
<dbReference type="Gene3D" id="1.10.10.10">
    <property type="entry name" value="Winged helix-like DNA-binding domain superfamily/Winged helix DNA-binding domain"/>
    <property type="match status" value="1"/>
</dbReference>
<evidence type="ECO:0000256" key="1">
    <source>
        <dbReference type="ARBA" id="ARBA00022741"/>
    </source>
</evidence>
<dbReference type="Proteomes" id="UP001551582">
    <property type="component" value="Unassembled WGS sequence"/>
</dbReference>